<feature type="non-terminal residue" evidence="2">
    <location>
        <position position="1"/>
    </location>
</feature>
<protein>
    <submittedName>
        <fullName evidence="2">Uncharacterized protein</fullName>
    </submittedName>
</protein>
<evidence type="ECO:0000313" key="3">
    <source>
        <dbReference type="Proteomes" id="UP000887116"/>
    </source>
</evidence>
<accession>A0A8X6J496</accession>
<name>A0A8X6J496_TRICU</name>
<dbReference type="EMBL" id="BMAO01016537">
    <property type="protein sequence ID" value="GFR09368.1"/>
    <property type="molecule type" value="Genomic_DNA"/>
</dbReference>
<keyword evidence="3" id="KW-1185">Reference proteome</keyword>
<proteinExistence type="predicted"/>
<feature type="compositionally biased region" description="Polar residues" evidence="1">
    <location>
        <begin position="14"/>
        <end position="24"/>
    </location>
</feature>
<sequence length="79" mass="8867">SKLRFDSLGPQPCPTTTEPTSSGPVASRGKETRFRDCQRDTMFKNFCSIGRVFNGTRMTTPLFWGTNLKESSNSMKRSV</sequence>
<reference evidence="2" key="1">
    <citation type="submission" date="2020-07" db="EMBL/GenBank/DDBJ databases">
        <title>Multicomponent nature underlies the extraordinary mechanical properties of spider dragline silk.</title>
        <authorList>
            <person name="Kono N."/>
            <person name="Nakamura H."/>
            <person name="Mori M."/>
            <person name="Yoshida Y."/>
            <person name="Ohtoshi R."/>
            <person name="Malay A.D."/>
            <person name="Moran D.A.P."/>
            <person name="Tomita M."/>
            <person name="Numata K."/>
            <person name="Arakawa K."/>
        </authorList>
    </citation>
    <scope>NUCLEOTIDE SEQUENCE</scope>
</reference>
<dbReference type="Proteomes" id="UP000887116">
    <property type="component" value="Unassembled WGS sequence"/>
</dbReference>
<evidence type="ECO:0000313" key="2">
    <source>
        <dbReference type="EMBL" id="GFR09368.1"/>
    </source>
</evidence>
<gene>
    <name evidence="2" type="ORF">TNCT_443121</name>
</gene>
<dbReference type="AlphaFoldDB" id="A0A8X6J496"/>
<comment type="caution">
    <text evidence="2">The sequence shown here is derived from an EMBL/GenBank/DDBJ whole genome shotgun (WGS) entry which is preliminary data.</text>
</comment>
<organism evidence="2 3">
    <name type="scientific">Trichonephila clavata</name>
    <name type="common">Joro spider</name>
    <name type="synonym">Nephila clavata</name>
    <dbReference type="NCBI Taxonomy" id="2740835"/>
    <lineage>
        <taxon>Eukaryota</taxon>
        <taxon>Metazoa</taxon>
        <taxon>Ecdysozoa</taxon>
        <taxon>Arthropoda</taxon>
        <taxon>Chelicerata</taxon>
        <taxon>Arachnida</taxon>
        <taxon>Araneae</taxon>
        <taxon>Araneomorphae</taxon>
        <taxon>Entelegynae</taxon>
        <taxon>Araneoidea</taxon>
        <taxon>Nephilidae</taxon>
        <taxon>Trichonephila</taxon>
    </lineage>
</organism>
<evidence type="ECO:0000256" key="1">
    <source>
        <dbReference type="SAM" id="MobiDB-lite"/>
    </source>
</evidence>
<feature type="region of interest" description="Disordered" evidence="1">
    <location>
        <begin position="1"/>
        <end position="33"/>
    </location>
</feature>